<evidence type="ECO:0000256" key="3">
    <source>
        <dbReference type="PIRSR" id="PIRSR000915-2"/>
    </source>
</evidence>
<feature type="binding site" evidence="3">
    <location>
        <position position="184"/>
    </location>
    <ligand>
        <name>substrate</name>
    </ligand>
</feature>
<dbReference type="AlphaFoldDB" id="A0A9X1XDH5"/>
<keyword evidence="1 4" id="KW-0460">Magnesium</keyword>
<evidence type="ECO:0000256" key="1">
    <source>
        <dbReference type="PIRNR" id="PIRNR000915"/>
    </source>
</evidence>
<reference evidence="5" key="1">
    <citation type="submission" date="2021-09" db="EMBL/GenBank/DDBJ databases">
        <title>Genome analysis of Fictibacillus sp. KIGAM418 isolated from marine sediment.</title>
        <authorList>
            <person name="Seo M.-J."/>
            <person name="Cho E.-S."/>
            <person name="Hwang C.Y."/>
        </authorList>
    </citation>
    <scope>NUCLEOTIDE SEQUENCE</scope>
    <source>
        <strain evidence="5">KIGAM418</strain>
    </source>
</reference>
<evidence type="ECO:0000313" key="5">
    <source>
        <dbReference type="EMBL" id="MCK6258857.1"/>
    </source>
</evidence>
<feature type="binding site" evidence="4">
    <location>
        <position position="10"/>
    </location>
    <ligand>
        <name>Mg(2+)</name>
        <dbReference type="ChEBI" id="CHEBI:18420"/>
    </ligand>
</feature>
<dbReference type="GO" id="GO:0016791">
    <property type="term" value="F:phosphatase activity"/>
    <property type="evidence" value="ECO:0007669"/>
    <property type="project" value="TreeGrafter"/>
</dbReference>
<comment type="similarity">
    <text evidence="1">Belongs to the HAD-like hydrolase superfamily. NagD family.</text>
</comment>
<protein>
    <recommendedName>
        <fullName evidence="1">Acid sugar phosphatase</fullName>
        <ecNumber evidence="1">3.1.3.-</ecNumber>
    </recommendedName>
</protein>
<gene>
    <name evidence="5" type="ORF">LCY76_20005</name>
</gene>
<organism evidence="5 6">
    <name type="scientific">Fictibacillus marinisediminis</name>
    <dbReference type="NCBI Taxonomy" id="2878389"/>
    <lineage>
        <taxon>Bacteria</taxon>
        <taxon>Bacillati</taxon>
        <taxon>Bacillota</taxon>
        <taxon>Bacilli</taxon>
        <taxon>Bacillales</taxon>
        <taxon>Fictibacillaceae</taxon>
        <taxon>Fictibacillus</taxon>
    </lineage>
</organism>
<dbReference type="PANTHER" id="PTHR19288:SF46">
    <property type="entry name" value="HALOACID DEHALOGENASE-LIKE HYDROLASE DOMAIN-CONTAINING PROTEIN 2"/>
    <property type="match status" value="1"/>
</dbReference>
<dbReference type="Pfam" id="PF13344">
    <property type="entry name" value="Hydrolase_6"/>
    <property type="match status" value="1"/>
</dbReference>
<dbReference type="Pfam" id="PF13242">
    <property type="entry name" value="Hydrolase_like"/>
    <property type="match status" value="1"/>
</dbReference>
<comment type="function">
    <text evidence="1">Catalyzes the dephosphorylation of 2-6 carbon acid sugars in vitro.</text>
</comment>
<feature type="active site" description="Proton donor" evidence="2">
    <location>
        <position position="10"/>
    </location>
</feature>
<dbReference type="Gene3D" id="3.40.50.1000">
    <property type="entry name" value="HAD superfamily/HAD-like"/>
    <property type="match status" value="2"/>
</dbReference>
<dbReference type="GO" id="GO:0005737">
    <property type="term" value="C:cytoplasm"/>
    <property type="evidence" value="ECO:0007669"/>
    <property type="project" value="TreeGrafter"/>
</dbReference>
<keyword evidence="1 4" id="KW-0479">Metal-binding</keyword>
<dbReference type="NCBIfam" id="TIGR01460">
    <property type="entry name" value="HAD-SF-IIA"/>
    <property type="match status" value="1"/>
</dbReference>
<dbReference type="PIRSF" id="PIRSF000915">
    <property type="entry name" value="PGP-type_phosphatase"/>
    <property type="match status" value="1"/>
</dbReference>
<dbReference type="InterPro" id="IPR006357">
    <property type="entry name" value="HAD-SF_hydro_IIA"/>
</dbReference>
<proteinExistence type="inferred from homology"/>
<dbReference type="InterPro" id="IPR023214">
    <property type="entry name" value="HAD_sf"/>
</dbReference>
<keyword evidence="6" id="KW-1185">Reference proteome</keyword>
<accession>A0A9X1XDH5</accession>
<dbReference type="SUPFAM" id="SSF56784">
    <property type="entry name" value="HAD-like"/>
    <property type="match status" value="1"/>
</dbReference>
<dbReference type="RefSeq" id="WP_248254091.1">
    <property type="nucleotide sequence ID" value="NZ_JAIWJX010000002.1"/>
</dbReference>
<dbReference type="EC" id="3.1.3.-" evidence="1"/>
<feature type="binding site" evidence="4">
    <location>
        <position position="210"/>
    </location>
    <ligand>
        <name>Mg(2+)</name>
        <dbReference type="ChEBI" id="CHEBI:18420"/>
    </ligand>
</feature>
<evidence type="ECO:0000256" key="4">
    <source>
        <dbReference type="PIRSR" id="PIRSR000915-3"/>
    </source>
</evidence>
<dbReference type="InterPro" id="IPR036412">
    <property type="entry name" value="HAD-like_sf"/>
</dbReference>
<feature type="binding site" evidence="4">
    <location>
        <position position="8"/>
    </location>
    <ligand>
        <name>Mg(2+)</name>
        <dbReference type="ChEBI" id="CHEBI:18420"/>
    </ligand>
</feature>
<comment type="caution">
    <text evidence="5">The sequence shown here is derived from an EMBL/GenBank/DDBJ whole genome shotgun (WGS) entry which is preliminary data.</text>
</comment>
<sequence length="259" mass="28687">MVRGYIFDLDGTVYLGDRLIPGAAEAIHHLKTRGDKVLFVTNKSIATRQDYVRKLRKFGIDVSLQEVINSNYITALYLREVLVPGEKVLALGEAPLLSELQEFVIPLTENPAEAAYVVLGWDREFNYEKLNLAFQACLHQAKVIATNPDRTCPMENNQQLPDCGAMIGALEGATGKPIDLVVGKPSSYLAEVAVKKILLLEYEDCYMIGDRLETDIKMANESGMNSVLVLTGISNREMAATSPYKPTYILESIKNITSL</sequence>
<feature type="active site" description="Nucleophile" evidence="2">
    <location>
        <position position="8"/>
    </location>
</feature>
<dbReference type="EMBL" id="JAIWJX010000002">
    <property type="protein sequence ID" value="MCK6258857.1"/>
    <property type="molecule type" value="Genomic_DNA"/>
</dbReference>
<comment type="cofactor">
    <cofactor evidence="4">
        <name>Mg(2+)</name>
        <dbReference type="ChEBI" id="CHEBI:18420"/>
    </cofactor>
    <text evidence="4">Divalent metal ions. Mg(2+) is the most effective.</text>
</comment>
<evidence type="ECO:0000256" key="2">
    <source>
        <dbReference type="PIRSR" id="PIRSR000915-1"/>
    </source>
</evidence>
<evidence type="ECO:0000313" key="6">
    <source>
        <dbReference type="Proteomes" id="UP001139011"/>
    </source>
</evidence>
<dbReference type="PANTHER" id="PTHR19288">
    <property type="entry name" value="4-NITROPHENYLPHOSPHATASE-RELATED"/>
    <property type="match status" value="1"/>
</dbReference>
<dbReference type="GO" id="GO:0046872">
    <property type="term" value="F:metal ion binding"/>
    <property type="evidence" value="ECO:0007669"/>
    <property type="project" value="UniProtKB-KW"/>
</dbReference>
<keyword evidence="5" id="KW-0378">Hydrolase</keyword>
<dbReference type="Proteomes" id="UP001139011">
    <property type="component" value="Unassembled WGS sequence"/>
</dbReference>
<name>A0A9X1XDH5_9BACL</name>